<keyword evidence="2" id="KW-0472">Membrane</keyword>
<feature type="transmembrane region" description="Helical" evidence="2">
    <location>
        <begin position="29"/>
        <end position="53"/>
    </location>
</feature>
<evidence type="ECO:0000313" key="4">
    <source>
        <dbReference type="Proteomes" id="UP000007129"/>
    </source>
</evidence>
<dbReference type="OrthoDB" id="5425648at2759"/>
<name>K2SCD6_MACPH</name>
<proteinExistence type="predicted"/>
<sequence>MHSTYGATDTDHVEEEALPDSRRSPVRGLYFVLPVALFCSMGMAATSATTIFAYETLLCEDPSNCAPHEKDRYSATVALSVAIANFCAVLVLWVVPFLQKGNPKTMLYCWLLARSTSVAVLALGGECKACG</sequence>
<dbReference type="EMBL" id="AHHD01000005">
    <property type="protein sequence ID" value="EKG22622.1"/>
    <property type="molecule type" value="Genomic_DNA"/>
</dbReference>
<keyword evidence="2" id="KW-0812">Transmembrane</keyword>
<comment type="caution">
    <text evidence="3">The sequence shown here is derived from an EMBL/GenBank/DDBJ whole genome shotgun (WGS) entry which is preliminary data.</text>
</comment>
<accession>K2SCD6</accession>
<gene>
    <name evidence="3" type="ORF">MPH_00026</name>
</gene>
<evidence type="ECO:0000256" key="2">
    <source>
        <dbReference type="SAM" id="Phobius"/>
    </source>
</evidence>
<evidence type="ECO:0000313" key="3">
    <source>
        <dbReference type="EMBL" id="EKG22622.1"/>
    </source>
</evidence>
<reference evidence="3 4" key="1">
    <citation type="journal article" date="2012" name="BMC Genomics">
        <title>Tools to kill: Genome of one of the most destructive plant pathogenic fungi Macrophomina phaseolina.</title>
        <authorList>
            <person name="Islam M.S."/>
            <person name="Haque M.S."/>
            <person name="Islam M.M."/>
            <person name="Emdad E.M."/>
            <person name="Halim A."/>
            <person name="Hossen Q.M.M."/>
            <person name="Hossain M.Z."/>
            <person name="Ahmed B."/>
            <person name="Rahim S."/>
            <person name="Rahman M.S."/>
            <person name="Alam M.M."/>
            <person name="Hou S."/>
            <person name="Wan X."/>
            <person name="Saito J.A."/>
            <person name="Alam M."/>
        </authorList>
    </citation>
    <scope>NUCLEOTIDE SEQUENCE [LARGE SCALE GENOMIC DNA]</scope>
    <source>
        <strain evidence="3 4">MS6</strain>
    </source>
</reference>
<keyword evidence="2" id="KW-1133">Transmembrane helix</keyword>
<feature type="region of interest" description="Disordered" evidence="1">
    <location>
        <begin position="1"/>
        <end position="20"/>
    </location>
</feature>
<protein>
    <submittedName>
        <fullName evidence="3">Uncharacterized protein</fullName>
    </submittedName>
</protein>
<evidence type="ECO:0000256" key="1">
    <source>
        <dbReference type="SAM" id="MobiDB-lite"/>
    </source>
</evidence>
<dbReference type="Proteomes" id="UP000007129">
    <property type="component" value="Unassembled WGS sequence"/>
</dbReference>
<dbReference type="eggNOG" id="ENOG502SJC4">
    <property type="taxonomic scope" value="Eukaryota"/>
</dbReference>
<dbReference type="HOGENOM" id="CLU_1928007_0_0_1"/>
<feature type="transmembrane region" description="Helical" evidence="2">
    <location>
        <begin position="73"/>
        <end position="95"/>
    </location>
</feature>
<dbReference type="AlphaFoldDB" id="K2SCD6"/>
<dbReference type="VEuPathDB" id="FungiDB:MPH_00026"/>
<dbReference type="InParanoid" id="K2SCD6"/>
<organism evidence="3 4">
    <name type="scientific">Macrophomina phaseolina (strain MS6)</name>
    <name type="common">Charcoal rot fungus</name>
    <dbReference type="NCBI Taxonomy" id="1126212"/>
    <lineage>
        <taxon>Eukaryota</taxon>
        <taxon>Fungi</taxon>
        <taxon>Dikarya</taxon>
        <taxon>Ascomycota</taxon>
        <taxon>Pezizomycotina</taxon>
        <taxon>Dothideomycetes</taxon>
        <taxon>Dothideomycetes incertae sedis</taxon>
        <taxon>Botryosphaeriales</taxon>
        <taxon>Botryosphaeriaceae</taxon>
        <taxon>Macrophomina</taxon>
    </lineage>
</organism>